<keyword evidence="3" id="KW-1185">Reference proteome</keyword>
<dbReference type="Proteomes" id="UP000020467">
    <property type="component" value="Unassembled WGS sequence"/>
</dbReference>
<comment type="caution">
    <text evidence="2">The sequence shown here is derived from an EMBL/GenBank/DDBJ whole genome shotgun (WGS) entry which is preliminary data.</text>
</comment>
<organism evidence="2 3">
    <name type="scientific">Colletotrichum fioriniae PJ7</name>
    <dbReference type="NCBI Taxonomy" id="1445577"/>
    <lineage>
        <taxon>Eukaryota</taxon>
        <taxon>Fungi</taxon>
        <taxon>Dikarya</taxon>
        <taxon>Ascomycota</taxon>
        <taxon>Pezizomycotina</taxon>
        <taxon>Sordariomycetes</taxon>
        <taxon>Hypocreomycetidae</taxon>
        <taxon>Glomerellales</taxon>
        <taxon>Glomerellaceae</taxon>
        <taxon>Colletotrichum</taxon>
        <taxon>Colletotrichum acutatum species complex</taxon>
    </lineage>
</organism>
<accession>A0A010QWV1</accession>
<feature type="region of interest" description="Disordered" evidence="1">
    <location>
        <begin position="1"/>
        <end position="53"/>
    </location>
</feature>
<evidence type="ECO:0000256" key="1">
    <source>
        <dbReference type="SAM" id="MobiDB-lite"/>
    </source>
</evidence>
<feature type="compositionally biased region" description="Low complexity" evidence="1">
    <location>
        <begin position="67"/>
        <end position="76"/>
    </location>
</feature>
<dbReference type="eggNOG" id="ENOG502T2AW">
    <property type="taxonomic scope" value="Eukaryota"/>
</dbReference>
<dbReference type="KEGG" id="cfj:CFIO01_08141"/>
<evidence type="ECO:0000313" key="2">
    <source>
        <dbReference type="EMBL" id="EXF84687.1"/>
    </source>
</evidence>
<proteinExistence type="predicted"/>
<dbReference type="HOGENOM" id="CLU_049645_0_1_1"/>
<dbReference type="STRING" id="1445577.A0A010QWV1"/>
<reference evidence="2 3" key="1">
    <citation type="submission" date="2014-02" db="EMBL/GenBank/DDBJ databases">
        <title>The genome sequence of Colletotrichum fioriniae PJ7.</title>
        <authorList>
            <person name="Baroncelli R."/>
            <person name="Thon M.R."/>
        </authorList>
    </citation>
    <scope>NUCLEOTIDE SEQUENCE [LARGE SCALE GENOMIC DNA]</scope>
    <source>
        <strain evidence="2 3">PJ7</strain>
    </source>
</reference>
<dbReference type="EMBL" id="JARH01000150">
    <property type="protein sequence ID" value="EXF84687.1"/>
    <property type="molecule type" value="Genomic_DNA"/>
</dbReference>
<dbReference type="OrthoDB" id="5337545at2759"/>
<feature type="compositionally biased region" description="Polar residues" evidence="1">
    <location>
        <begin position="77"/>
        <end position="101"/>
    </location>
</feature>
<gene>
    <name evidence="2" type="ORF">CFIO01_08141</name>
</gene>
<feature type="region of interest" description="Disordered" evidence="1">
    <location>
        <begin position="67"/>
        <end position="116"/>
    </location>
</feature>
<evidence type="ECO:0000313" key="3">
    <source>
        <dbReference type="Proteomes" id="UP000020467"/>
    </source>
</evidence>
<dbReference type="AlphaFoldDB" id="A0A010QWV1"/>
<name>A0A010QWV1_9PEZI</name>
<sequence>MDEQNSRDAISSPKGKGKGKEASTAPPSDVQAAPDDGTVLRQQGDRDTPLNSSFASRLTASAASLSRTALTASSATETIRNGTTGAKVSPGTSSYSAQGSGSHRDTATYRSPSSVNTGTVVGFSSATGVSTASGQQYEDFMDAQAQAVLDGHSQPQRSAQVQESNSGTVLVSEHGQHMPLSSGIQSDCQKQEAKDGLGVVELLDSLESVDFDGNDDDLQTSISSEEELSLRRALFDDNHGRLASNWACLLDFQPYFLKGDDPAELLRHFGVADVQQARAMWMDSWKDVLTSYTDEVWGDLGSLARQAHQEIEEARGDGTEATAGPGEMQALQRLRQILAHVRGR</sequence>
<protein>
    <submittedName>
        <fullName evidence="2">Uncharacterized protein</fullName>
    </submittedName>
</protein>